<evidence type="ECO:0000259" key="11">
    <source>
        <dbReference type="Pfam" id="PF25967"/>
    </source>
</evidence>
<dbReference type="InterPro" id="IPR006143">
    <property type="entry name" value="RND_pump_MFP"/>
</dbReference>
<reference evidence="12 13" key="1">
    <citation type="submission" date="2020-08" db="EMBL/GenBank/DDBJ databases">
        <title>Genomic Encyclopedia of Type Strains, Phase IV (KMG-IV): sequencing the most valuable type-strain genomes for metagenomic binning, comparative biology and taxonomic classification.</title>
        <authorList>
            <person name="Goeker M."/>
        </authorList>
    </citation>
    <scope>NUCLEOTIDE SEQUENCE [LARGE SCALE GENOMIC DNA]</scope>
    <source>
        <strain evidence="12 13">DSM 22198</strain>
    </source>
</reference>
<keyword evidence="6" id="KW-0472">Membrane</keyword>
<keyword evidence="13" id="KW-1185">Reference proteome</keyword>
<evidence type="ECO:0000256" key="2">
    <source>
        <dbReference type="ARBA" id="ARBA00009477"/>
    </source>
</evidence>
<dbReference type="Pfam" id="PF25944">
    <property type="entry name" value="Beta-barrel_RND"/>
    <property type="match status" value="1"/>
</dbReference>
<dbReference type="Proteomes" id="UP000539175">
    <property type="component" value="Unassembled WGS sequence"/>
</dbReference>
<dbReference type="Pfam" id="PF25967">
    <property type="entry name" value="RND-MFP_C"/>
    <property type="match status" value="1"/>
</dbReference>
<evidence type="ECO:0000313" key="12">
    <source>
        <dbReference type="EMBL" id="MBB6252045.1"/>
    </source>
</evidence>
<dbReference type="Gene3D" id="2.40.30.170">
    <property type="match status" value="1"/>
</dbReference>
<dbReference type="PANTHER" id="PTHR30469:SF12">
    <property type="entry name" value="MULTIDRUG RESISTANCE PROTEIN MDTA"/>
    <property type="match status" value="1"/>
</dbReference>
<evidence type="ECO:0000259" key="9">
    <source>
        <dbReference type="Pfam" id="PF25917"/>
    </source>
</evidence>
<dbReference type="RefSeq" id="WP_246463098.1">
    <property type="nucleotide sequence ID" value="NZ_JACIIZ010000006.1"/>
</dbReference>
<evidence type="ECO:0000256" key="6">
    <source>
        <dbReference type="ARBA" id="ARBA00023136"/>
    </source>
</evidence>
<feature type="domain" description="Multidrug resistance protein MdtA-like beta-barrel" evidence="10">
    <location>
        <begin position="230"/>
        <end position="309"/>
    </location>
</feature>
<protein>
    <submittedName>
        <fullName evidence="12">Multidrug efflux system membrane fusion protein</fullName>
    </submittedName>
</protein>
<dbReference type="Pfam" id="PF25876">
    <property type="entry name" value="HH_MFP_RND"/>
    <property type="match status" value="1"/>
</dbReference>
<sequence length="405" mass="42440">MSKNPMTPPMKPLHISRTRAVMAGLGGLFILAAAGAGLLPSTSSKAAPPTAKGGGAVEVDTALAAPADAPIYLAGLGSVQSLNTVTVTTRVDGALDKIAFTEGQTVKPGDLLAQIDPRLYQAAYDQALATKAKDEAQLANARADLERYTRLAPQNLASKQTVDAAKAQVDQLVAQVKGDQAAIDNARTQLDYTRITSPIQGRTGIRMVDPGNNLHASSTTGIVVVTQMQPISVIFTLPEEDRLAVSQAMAQGPLTVTALSRDGKTDLASGTVMLVDNQIDPTTGTVRLKAQFANADEHLWPGQFVNVKLLRQTRRGALTIPTAALQRGPNGVYAYVVKPDDTVEMRPIETAETTGDAVVVTKGLQPGERVTTSNAYRLQPGAKVAVAGMARTADATPAHAEGKQP</sequence>
<accession>A0A7X0EDF3</accession>
<dbReference type="SUPFAM" id="SSF111369">
    <property type="entry name" value="HlyD-like secretion proteins"/>
    <property type="match status" value="1"/>
</dbReference>
<comment type="subcellular location">
    <subcellularLocation>
        <location evidence="1">Cell membrane</location>
    </subcellularLocation>
</comment>
<evidence type="ECO:0000256" key="5">
    <source>
        <dbReference type="ARBA" id="ARBA00022519"/>
    </source>
</evidence>
<gene>
    <name evidence="12" type="ORF">FHS74_002605</name>
</gene>
<feature type="coiled-coil region" evidence="7">
    <location>
        <begin position="124"/>
        <end position="151"/>
    </location>
</feature>
<dbReference type="Gene3D" id="2.40.50.100">
    <property type="match status" value="1"/>
</dbReference>
<feature type="domain" description="Multidrug resistance protein MdtA-like C-terminal permuted SH3" evidence="11">
    <location>
        <begin position="317"/>
        <end position="375"/>
    </location>
</feature>
<dbReference type="InterPro" id="IPR058627">
    <property type="entry name" value="MdtA-like_C"/>
</dbReference>
<evidence type="ECO:0000259" key="10">
    <source>
        <dbReference type="Pfam" id="PF25944"/>
    </source>
</evidence>
<name>A0A7X0EDF3_9PROT</name>
<dbReference type="InterPro" id="IPR058626">
    <property type="entry name" value="MdtA-like_b-barrel"/>
</dbReference>
<dbReference type="FunFam" id="2.40.420.20:FF:000001">
    <property type="entry name" value="Efflux RND transporter periplasmic adaptor subunit"/>
    <property type="match status" value="1"/>
</dbReference>
<dbReference type="PANTHER" id="PTHR30469">
    <property type="entry name" value="MULTIDRUG RESISTANCE PROTEIN MDTA"/>
    <property type="match status" value="1"/>
</dbReference>
<dbReference type="NCBIfam" id="TIGR01730">
    <property type="entry name" value="RND_mfp"/>
    <property type="match status" value="1"/>
</dbReference>
<feature type="domain" description="Multidrug resistance protein MdtA-like barrel-sandwich hybrid" evidence="9">
    <location>
        <begin position="83"/>
        <end position="226"/>
    </location>
</feature>
<feature type="domain" description="Multidrug resistance protein MdtA-like alpha-helical hairpin" evidence="8">
    <location>
        <begin position="124"/>
        <end position="193"/>
    </location>
</feature>
<dbReference type="GO" id="GO:0030313">
    <property type="term" value="C:cell envelope"/>
    <property type="evidence" value="ECO:0007669"/>
    <property type="project" value="UniProtKB-SubCell"/>
</dbReference>
<evidence type="ECO:0000256" key="3">
    <source>
        <dbReference type="ARBA" id="ARBA00022448"/>
    </source>
</evidence>
<evidence type="ECO:0000256" key="4">
    <source>
        <dbReference type="ARBA" id="ARBA00022475"/>
    </source>
</evidence>
<organism evidence="12 13">
    <name type="scientific">Nitrospirillum iridis</name>
    <dbReference type="NCBI Taxonomy" id="765888"/>
    <lineage>
        <taxon>Bacteria</taxon>
        <taxon>Pseudomonadati</taxon>
        <taxon>Pseudomonadota</taxon>
        <taxon>Alphaproteobacteria</taxon>
        <taxon>Rhodospirillales</taxon>
        <taxon>Azospirillaceae</taxon>
        <taxon>Nitrospirillum</taxon>
    </lineage>
</organism>
<comment type="caution">
    <text evidence="12">The sequence shown here is derived from an EMBL/GenBank/DDBJ whole genome shotgun (WGS) entry which is preliminary data.</text>
</comment>
<dbReference type="EMBL" id="JACIIZ010000006">
    <property type="protein sequence ID" value="MBB6252045.1"/>
    <property type="molecule type" value="Genomic_DNA"/>
</dbReference>
<dbReference type="Gene3D" id="1.10.287.470">
    <property type="entry name" value="Helix hairpin bin"/>
    <property type="match status" value="1"/>
</dbReference>
<keyword evidence="3" id="KW-0813">Transport</keyword>
<dbReference type="InterPro" id="IPR058624">
    <property type="entry name" value="MdtA-like_HH"/>
</dbReference>
<keyword evidence="4" id="KW-1003">Cell membrane</keyword>
<evidence type="ECO:0000313" key="13">
    <source>
        <dbReference type="Proteomes" id="UP000539175"/>
    </source>
</evidence>
<evidence type="ECO:0000259" key="8">
    <source>
        <dbReference type="Pfam" id="PF25876"/>
    </source>
</evidence>
<comment type="similarity">
    <text evidence="2">Belongs to the membrane fusion protein (MFP) (TC 8.A.1) family.</text>
</comment>
<dbReference type="GO" id="GO:1990281">
    <property type="term" value="C:efflux pump complex"/>
    <property type="evidence" value="ECO:0007669"/>
    <property type="project" value="TreeGrafter"/>
</dbReference>
<dbReference type="InterPro" id="IPR058625">
    <property type="entry name" value="MdtA-like_BSH"/>
</dbReference>
<dbReference type="Pfam" id="PF25917">
    <property type="entry name" value="BSH_RND"/>
    <property type="match status" value="1"/>
</dbReference>
<keyword evidence="7" id="KW-0175">Coiled coil</keyword>
<keyword evidence="5" id="KW-0997">Cell inner membrane</keyword>
<dbReference type="Gene3D" id="2.40.420.20">
    <property type="match status" value="1"/>
</dbReference>
<evidence type="ECO:0000256" key="7">
    <source>
        <dbReference type="SAM" id="Coils"/>
    </source>
</evidence>
<dbReference type="GO" id="GO:0015562">
    <property type="term" value="F:efflux transmembrane transporter activity"/>
    <property type="evidence" value="ECO:0007669"/>
    <property type="project" value="TreeGrafter"/>
</dbReference>
<proteinExistence type="inferred from homology"/>
<evidence type="ECO:0000256" key="1">
    <source>
        <dbReference type="ARBA" id="ARBA00004236"/>
    </source>
</evidence>
<dbReference type="AlphaFoldDB" id="A0A7X0EDF3"/>